<gene>
    <name evidence="3" type="ORF">M2272_003136</name>
</gene>
<evidence type="ECO:0000256" key="1">
    <source>
        <dbReference type="SAM" id="MobiDB-lite"/>
    </source>
</evidence>
<feature type="domain" description="DUF4185" evidence="2">
    <location>
        <begin position="35"/>
        <end position="347"/>
    </location>
</feature>
<feature type="region of interest" description="Disordered" evidence="1">
    <location>
        <begin position="1"/>
        <end position="39"/>
    </location>
</feature>
<reference evidence="3 4" key="1">
    <citation type="submission" date="2023-04" db="EMBL/GenBank/DDBJ databases">
        <title>Forest soil microbial communities from Buena Vista Peninsula, Colon Province, Panama.</title>
        <authorList>
            <person name="Bouskill N."/>
        </authorList>
    </citation>
    <scope>NUCLEOTIDE SEQUENCE [LARGE SCALE GENOMIC DNA]</scope>
    <source>
        <strain evidence="3 4">AC80</strain>
    </source>
</reference>
<sequence length="357" mass="38194">MAGAGADPPRPWPEPVLPPLAPGQVLRIGPTAGTGTPTGDYGIGATDLCEFMEFPTRVLQVCGDSFAGQAVGFGGWYSPVALHVDADSVDDPAGVRYRGVTGVDKPLLADPTPPGGSQLPAGVVAINRENYMLVTTTSRLVPQSSRLVKADAARPNWPTVPGSVRDAKYQGGAQSQISGYYDPIPTAESPSGWVYILANNFDRSSPPFLYRATPQTFTDRSSWQGWSRTGGWGKPPTPLFADWVGEMSVRQIDGKTVMSYFNSSTGNMEMRVAADPTGLGTAPVTTVVFAGEWPDPVEALPPPEINRLAQPYGGYISPGSTLDEVRVFVSQWNTMARGGTPYRVIQYAVNPFKPWAQ</sequence>
<proteinExistence type="predicted"/>
<evidence type="ECO:0000259" key="2">
    <source>
        <dbReference type="Pfam" id="PF13810"/>
    </source>
</evidence>
<accession>A0ABT6L0L5</accession>
<keyword evidence="4" id="KW-1185">Reference proteome</keyword>
<dbReference type="RefSeq" id="WP_280833097.1">
    <property type="nucleotide sequence ID" value="NZ_JARXVE010000004.1"/>
</dbReference>
<dbReference type="Pfam" id="PF13810">
    <property type="entry name" value="DUF4185"/>
    <property type="match status" value="1"/>
</dbReference>
<feature type="compositionally biased region" description="Low complexity" evidence="1">
    <location>
        <begin position="29"/>
        <end position="39"/>
    </location>
</feature>
<name>A0ABT6L0L5_9MYCO</name>
<dbReference type="EMBL" id="JARXVE010000004">
    <property type="protein sequence ID" value="MDH6196493.1"/>
    <property type="molecule type" value="Genomic_DNA"/>
</dbReference>
<evidence type="ECO:0000313" key="4">
    <source>
        <dbReference type="Proteomes" id="UP001160130"/>
    </source>
</evidence>
<evidence type="ECO:0000313" key="3">
    <source>
        <dbReference type="EMBL" id="MDH6196493.1"/>
    </source>
</evidence>
<dbReference type="InterPro" id="IPR025442">
    <property type="entry name" value="DUF4185"/>
</dbReference>
<protein>
    <recommendedName>
        <fullName evidence="2">DUF4185 domain-containing protein</fullName>
    </recommendedName>
</protein>
<comment type="caution">
    <text evidence="3">The sequence shown here is derived from an EMBL/GenBank/DDBJ whole genome shotgun (WGS) entry which is preliminary data.</text>
</comment>
<feature type="compositionally biased region" description="Pro residues" evidence="1">
    <location>
        <begin position="8"/>
        <end position="21"/>
    </location>
</feature>
<organism evidence="3 4">
    <name type="scientific">Mycolicibacterium frederiksbergense</name>
    <dbReference type="NCBI Taxonomy" id="117567"/>
    <lineage>
        <taxon>Bacteria</taxon>
        <taxon>Bacillati</taxon>
        <taxon>Actinomycetota</taxon>
        <taxon>Actinomycetes</taxon>
        <taxon>Mycobacteriales</taxon>
        <taxon>Mycobacteriaceae</taxon>
        <taxon>Mycolicibacterium</taxon>
    </lineage>
</organism>
<dbReference type="Proteomes" id="UP001160130">
    <property type="component" value="Unassembled WGS sequence"/>
</dbReference>